<reference evidence="2 3" key="1">
    <citation type="submission" date="2016-10" db="EMBL/GenBank/DDBJ databases">
        <title>Comparative genomics uncovers the prolific and rare metabolic potential of the cyanobacterial genus Moorea.</title>
        <authorList>
            <person name="Leao T."/>
            <person name="Castelao G."/>
            <person name="Korobeynikov A."/>
            <person name="Monroe E.A."/>
            <person name="Podell S."/>
            <person name="Glukhov E."/>
            <person name="Allen E."/>
            <person name="Gerwick W.H."/>
            <person name="Gerwick L."/>
        </authorList>
    </citation>
    <scope>NUCLEOTIDE SEQUENCE [LARGE SCALE GENOMIC DNA]</scope>
    <source>
        <strain evidence="2 3">PNG5-198</strain>
    </source>
</reference>
<organism evidence="2 3">
    <name type="scientific">Moorena bouillonii PNG</name>
    <dbReference type="NCBI Taxonomy" id="568701"/>
    <lineage>
        <taxon>Bacteria</taxon>
        <taxon>Bacillati</taxon>
        <taxon>Cyanobacteriota</taxon>
        <taxon>Cyanophyceae</taxon>
        <taxon>Coleofasciculales</taxon>
        <taxon>Coleofasciculaceae</taxon>
        <taxon>Moorena</taxon>
    </lineage>
</organism>
<sequence length="138" mass="15763">MIGERLFLDTAFIQALLNKRDQYHQKALELLPRLKNAKEVWVTEAVLTEVGNALSAVNRVIAVQFIQQCYQTENMYVVSVDTSLLQRALQLYYARSDKTWGLTDCISFAVMKEQGLTDALTTDKHFVQAGYRALMLDK</sequence>
<dbReference type="Proteomes" id="UP000186657">
    <property type="component" value="Unassembled WGS sequence"/>
</dbReference>
<dbReference type="PANTHER" id="PTHR42188">
    <property type="entry name" value="23S RRNA-SPECIFIC ENDONUCLEASE VAPC20"/>
    <property type="match status" value="1"/>
</dbReference>
<accession>A0A1U7NAK8</accession>
<name>A0A1U7NAK8_9CYAN</name>
<dbReference type="AlphaFoldDB" id="A0A1U7NAK8"/>
<protein>
    <submittedName>
        <fullName evidence="2">Nucleic acid-binding protein</fullName>
    </submittedName>
</protein>
<proteinExistence type="predicted"/>
<evidence type="ECO:0000313" key="3">
    <source>
        <dbReference type="Proteomes" id="UP000186657"/>
    </source>
</evidence>
<feature type="domain" description="PIN" evidence="1">
    <location>
        <begin position="7"/>
        <end position="128"/>
    </location>
</feature>
<dbReference type="RefSeq" id="WP_075905544.1">
    <property type="nucleotide sequence ID" value="NZ_MKZS01000001.1"/>
</dbReference>
<keyword evidence="3" id="KW-1185">Reference proteome</keyword>
<dbReference type="GO" id="GO:0016075">
    <property type="term" value="P:rRNA catabolic process"/>
    <property type="evidence" value="ECO:0007669"/>
    <property type="project" value="TreeGrafter"/>
</dbReference>
<evidence type="ECO:0000259" key="1">
    <source>
        <dbReference type="Pfam" id="PF01850"/>
    </source>
</evidence>
<dbReference type="InterPro" id="IPR002716">
    <property type="entry name" value="PIN_dom"/>
</dbReference>
<dbReference type="EMBL" id="MKZS01000001">
    <property type="protein sequence ID" value="OLT62976.1"/>
    <property type="molecule type" value="Genomic_DNA"/>
</dbReference>
<dbReference type="SUPFAM" id="SSF88723">
    <property type="entry name" value="PIN domain-like"/>
    <property type="match status" value="1"/>
</dbReference>
<dbReference type="PANTHER" id="PTHR42188:SF1">
    <property type="entry name" value="23S RRNA-SPECIFIC ENDONUCLEASE VAPC20"/>
    <property type="match status" value="1"/>
</dbReference>
<dbReference type="InterPro" id="IPR029060">
    <property type="entry name" value="PIN-like_dom_sf"/>
</dbReference>
<dbReference type="GO" id="GO:0004521">
    <property type="term" value="F:RNA endonuclease activity"/>
    <property type="evidence" value="ECO:0007669"/>
    <property type="project" value="InterPro"/>
</dbReference>
<dbReference type="Gene3D" id="3.40.50.1010">
    <property type="entry name" value="5'-nuclease"/>
    <property type="match status" value="1"/>
</dbReference>
<evidence type="ECO:0000313" key="2">
    <source>
        <dbReference type="EMBL" id="OLT62976.1"/>
    </source>
</evidence>
<gene>
    <name evidence="2" type="ORF">BJP37_32020</name>
</gene>
<dbReference type="Pfam" id="PF01850">
    <property type="entry name" value="PIN"/>
    <property type="match status" value="1"/>
</dbReference>
<dbReference type="InterPro" id="IPR039018">
    <property type="entry name" value="VapC20-like"/>
</dbReference>
<comment type="caution">
    <text evidence="2">The sequence shown here is derived from an EMBL/GenBank/DDBJ whole genome shotgun (WGS) entry which is preliminary data.</text>
</comment>